<dbReference type="Proteomes" id="UP001162483">
    <property type="component" value="Unassembled WGS sequence"/>
</dbReference>
<proteinExistence type="predicted"/>
<dbReference type="EMBL" id="CATNWA010014420">
    <property type="protein sequence ID" value="CAI9571634.1"/>
    <property type="molecule type" value="Genomic_DNA"/>
</dbReference>
<organism evidence="1 2">
    <name type="scientific">Staurois parvus</name>
    <dbReference type="NCBI Taxonomy" id="386267"/>
    <lineage>
        <taxon>Eukaryota</taxon>
        <taxon>Metazoa</taxon>
        <taxon>Chordata</taxon>
        <taxon>Craniata</taxon>
        <taxon>Vertebrata</taxon>
        <taxon>Euteleostomi</taxon>
        <taxon>Amphibia</taxon>
        <taxon>Batrachia</taxon>
        <taxon>Anura</taxon>
        <taxon>Neobatrachia</taxon>
        <taxon>Ranoidea</taxon>
        <taxon>Ranidae</taxon>
        <taxon>Staurois</taxon>
    </lineage>
</organism>
<keyword evidence="2" id="KW-1185">Reference proteome</keyword>
<gene>
    <name evidence="1" type="ORF">SPARVUS_LOCUS7274190</name>
</gene>
<accession>A0ABN9DGA4</accession>
<evidence type="ECO:0000313" key="1">
    <source>
        <dbReference type="EMBL" id="CAI9571634.1"/>
    </source>
</evidence>
<comment type="caution">
    <text evidence="1">The sequence shown here is derived from an EMBL/GenBank/DDBJ whole genome shotgun (WGS) entry which is preliminary data.</text>
</comment>
<protein>
    <submittedName>
        <fullName evidence="1">Uncharacterized protein</fullName>
    </submittedName>
</protein>
<feature type="non-terminal residue" evidence="1">
    <location>
        <position position="1"/>
    </location>
</feature>
<evidence type="ECO:0000313" key="2">
    <source>
        <dbReference type="Proteomes" id="UP001162483"/>
    </source>
</evidence>
<reference evidence="1" key="1">
    <citation type="submission" date="2023-05" db="EMBL/GenBank/DDBJ databases">
        <authorList>
            <person name="Stuckert A."/>
        </authorList>
    </citation>
    <scope>NUCLEOTIDE SEQUENCE</scope>
</reference>
<sequence length="65" mass="6709">GFSSTSPRNLLPSELIFSLSAKCLLSLSLYDCTELIPISGSFAFCKANLVPGGVNSIASNVNVSG</sequence>
<name>A0ABN9DGA4_9NEOB</name>